<feature type="transmembrane region" description="Helical" evidence="2">
    <location>
        <begin position="314"/>
        <end position="338"/>
    </location>
</feature>
<evidence type="ECO:0000256" key="2">
    <source>
        <dbReference type="SAM" id="Phobius"/>
    </source>
</evidence>
<sequence length="527" mass="57030">MAPESPDCIVVTLVEIQGGPTKWARVEQHFREVVWSHRTPSPKERRAARRAFRSDPANSRFLWVDVPVTGSPWRADREASWQLAAVRRATQVIVYDRMLRREESDRTIQPEWQTHSTEARAWATVPPHAPSWSRPAWWLRGALYRSAVRSGLFDVGLRIHGGRSAAVLDLVRGTTARDDVALRPLDGRGRPGTVQHGEDALNRGLVFILGPLFATVFFLVLARDAAPVGVAICWSLALSCAGVAGWTALALPLGRTRLRSAIFVLAMTALALFFALGIPGVKAGVTSAQAVAMTGVVYYSAGLVLLGRRWTWQVLIAGVLPLVATLAVAALPLTSRFLHDIYADELSLTPAETGVSGIWRLVAAVKLLWPSLGAILFIAAGWGIMRYFHFIRPRSITAGTMAAFGVVVALVMTAATTLHSPEAAADRLKQAAVRGTDPPPYFGISPEWTCVVPTVPPDELTEKGGTLRAGDPYVSFGVAGGQVLLWNPAAAKPLRVAADQVRLTPRPSGSQAQSHSRPSRANTCKRS</sequence>
<gene>
    <name evidence="3" type="ORF">GCM10017557_44040</name>
</gene>
<accession>A0A7G1P8Z0</accession>
<keyword evidence="4" id="KW-1185">Reference proteome</keyword>
<evidence type="ECO:0000256" key="1">
    <source>
        <dbReference type="SAM" id="MobiDB-lite"/>
    </source>
</evidence>
<dbReference type="Proteomes" id="UP000516444">
    <property type="component" value="Chromosome"/>
</dbReference>
<name>A0A7G1P8Z0_9ACTN</name>
<proteinExistence type="predicted"/>
<protein>
    <submittedName>
        <fullName evidence="3">Uncharacterized protein</fullName>
    </submittedName>
</protein>
<feature type="region of interest" description="Disordered" evidence="1">
    <location>
        <begin position="503"/>
        <end position="527"/>
    </location>
</feature>
<organism evidence="3 4">
    <name type="scientific">Streptomyces aurantiacus</name>
    <dbReference type="NCBI Taxonomy" id="47760"/>
    <lineage>
        <taxon>Bacteria</taxon>
        <taxon>Bacillati</taxon>
        <taxon>Actinomycetota</taxon>
        <taxon>Actinomycetes</taxon>
        <taxon>Kitasatosporales</taxon>
        <taxon>Streptomycetaceae</taxon>
        <taxon>Streptomyces</taxon>
        <taxon>Streptomyces aurantiacus group</taxon>
    </lineage>
</organism>
<evidence type="ECO:0000313" key="4">
    <source>
        <dbReference type="Proteomes" id="UP000516444"/>
    </source>
</evidence>
<keyword evidence="2" id="KW-1133">Transmembrane helix</keyword>
<feature type="transmembrane region" description="Helical" evidence="2">
    <location>
        <begin position="228"/>
        <end position="249"/>
    </location>
</feature>
<evidence type="ECO:0000313" key="3">
    <source>
        <dbReference type="EMBL" id="BCL29545.1"/>
    </source>
</evidence>
<feature type="transmembrane region" description="Helical" evidence="2">
    <location>
        <begin position="358"/>
        <end position="384"/>
    </location>
</feature>
<reference evidence="3 4" key="1">
    <citation type="journal article" date="2014" name="Int. J. Syst. Evol. Microbiol.">
        <title>Complete genome sequence of Corynebacterium casei LMG S-19264T (=DSM 44701T), isolated from a smear-ripened cheese.</title>
        <authorList>
            <consortium name="US DOE Joint Genome Institute (JGI-PGF)"/>
            <person name="Walter F."/>
            <person name="Albersmeier A."/>
            <person name="Kalinowski J."/>
            <person name="Ruckert C."/>
        </authorList>
    </citation>
    <scope>NUCLEOTIDE SEQUENCE [LARGE SCALE GENOMIC DNA]</scope>
    <source>
        <strain evidence="3 4">JCM 4677</strain>
    </source>
</reference>
<feature type="transmembrane region" description="Helical" evidence="2">
    <location>
        <begin position="204"/>
        <end position="222"/>
    </location>
</feature>
<feature type="transmembrane region" description="Helical" evidence="2">
    <location>
        <begin position="287"/>
        <end position="307"/>
    </location>
</feature>
<keyword evidence="2" id="KW-0472">Membrane</keyword>
<dbReference type="KEGG" id="sgm:GCM10017557_44040"/>
<feature type="transmembrane region" description="Helical" evidence="2">
    <location>
        <begin position="396"/>
        <end position="418"/>
    </location>
</feature>
<feature type="transmembrane region" description="Helical" evidence="2">
    <location>
        <begin position="261"/>
        <end position="281"/>
    </location>
</feature>
<dbReference type="EMBL" id="AP023440">
    <property type="protein sequence ID" value="BCL29545.1"/>
    <property type="molecule type" value="Genomic_DNA"/>
</dbReference>
<dbReference type="AlphaFoldDB" id="A0A7G1P8Z0"/>
<feature type="compositionally biased region" description="Polar residues" evidence="1">
    <location>
        <begin position="507"/>
        <end position="527"/>
    </location>
</feature>
<keyword evidence="2" id="KW-0812">Transmembrane</keyword>